<gene>
    <name evidence="1" type="ORF">BerOc1_00046</name>
</gene>
<dbReference type="AlphaFoldDB" id="A0A1J5N9U2"/>
<organism evidence="1 2">
    <name type="scientific">Pseudodesulfovibrio hydrargyri</name>
    <dbReference type="NCBI Taxonomy" id="2125990"/>
    <lineage>
        <taxon>Bacteria</taxon>
        <taxon>Pseudomonadati</taxon>
        <taxon>Thermodesulfobacteriota</taxon>
        <taxon>Desulfovibrionia</taxon>
        <taxon>Desulfovibrionales</taxon>
        <taxon>Desulfovibrionaceae</taxon>
    </lineage>
</organism>
<dbReference type="EMBL" id="LKAQ01000001">
    <property type="protein sequence ID" value="OIQ51592.1"/>
    <property type="molecule type" value="Genomic_DNA"/>
</dbReference>
<dbReference type="Proteomes" id="UP000181901">
    <property type="component" value="Unassembled WGS sequence"/>
</dbReference>
<evidence type="ECO:0000313" key="1">
    <source>
        <dbReference type="EMBL" id="OIQ51592.1"/>
    </source>
</evidence>
<dbReference type="OrthoDB" id="5452986at2"/>
<proteinExistence type="predicted"/>
<evidence type="ECO:0000313" key="2">
    <source>
        <dbReference type="Proteomes" id="UP000181901"/>
    </source>
</evidence>
<keyword evidence="2" id="KW-1185">Reference proteome</keyword>
<protein>
    <submittedName>
        <fullName evidence="1">Uncharacterized protein</fullName>
    </submittedName>
</protein>
<accession>A0A1J5N9U2</accession>
<sequence length="226" mass="25048">MDVQQNDAPRLLVSGGWEFFRPNGNPGLTRTMVALSKAFNEMHYDVGLLTAREAEKLAGDDVPRWPWQKTAEEEPFTVREVAGGRKVGFLRYPSLPADADGPSKALIAKLSKEIKAYRGKVDLLIGLCDWGWVAESDYLKSNPAQVPDMLLGSGGGSGINGRIQADGRCLWVRPYDKGRSLAQVNVLQWPKRENSFAWEEAKNYTSASIGMNDTIVDNPEIDAFFQ</sequence>
<reference evidence="1 2" key="1">
    <citation type="submission" date="2015-09" db="EMBL/GenBank/DDBJ databases">
        <title>Genome of Desulfovibrio dechloracetivorans BerOc1, a mercury methylating strain isolated from highly hydrocarbons and metals contaminated coastal sediments.</title>
        <authorList>
            <person name="Goni Urriza M."/>
            <person name="Gassie C."/>
            <person name="Bouchez O."/>
            <person name="Klopp C."/>
            <person name="Ranchou-Peyruse A."/>
            <person name="Remy G."/>
        </authorList>
    </citation>
    <scope>NUCLEOTIDE SEQUENCE [LARGE SCALE GENOMIC DNA]</scope>
    <source>
        <strain evidence="1 2">BerOc1</strain>
    </source>
</reference>
<name>A0A1J5N9U2_9BACT</name>
<comment type="caution">
    <text evidence="1">The sequence shown here is derived from an EMBL/GenBank/DDBJ whole genome shotgun (WGS) entry which is preliminary data.</text>
</comment>